<keyword evidence="2" id="KW-1185">Reference proteome</keyword>
<proteinExistence type="predicted"/>
<evidence type="ECO:0000313" key="2">
    <source>
        <dbReference type="Proteomes" id="UP000653454"/>
    </source>
</evidence>
<dbReference type="InterPro" id="IPR036179">
    <property type="entry name" value="Ig-like_dom_sf"/>
</dbReference>
<dbReference type="Proteomes" id="UP000653454">
    <property type="component" value="Unassembled WGS sequence"/>
</dbReference>
<dbReference type="Gene3D" id="2.60.40.10">
    <property type="entry name" value="Immunoglobulins"/>
    <property type="match status" value="1"/>
</dbReference>
<dbReference type="SUPFAM" id="SSF48726">
    <property type="entry name" value="Immunoglobulin"/>
    <property type="match status" value="1"/>
</dbReference>
<accession>A0A8S4FV93</accession>
<protein>
    <submittedName>
        <fullName evidence="1">(diamondback moth) hypothetical protein</fullName>
    </submittedName>
</protein>
<gene>
    <name evidence="1" type="ORF">PLXY2_LOCUS10090</name>
</gene>
<reference evidence="1" key="1">
    <citation type="submission" date="2020-11" db="EMBL/GenBank/DDBJ databases">
        <authorList>
            <person name="Whiteford S."/>
        </authorList>
    </citation>
    <scope>NUCLEOTIDE SEQUENCE</scope>
</reference>
<name>A0A8S4FV93_PLUXY</name>
<organism evidence="1 2">
    <name type="scientific">Plutella xylostella</name>
    <name type="common">Diamondback moth</name>
    <name type="synonym">Plutella maculipennis</name>
    <dbReference type="NCBI Taxonomy" id="51655"/>
    <lineage>
        <taxon>Eukaryota</taxon>
        <taxon>Metazoa</taxon>
        <taxon>Ecdysozoa</taxon>
        <taxon>Arthropoda</taxon>
        <taxon>Hexapoda</taxon>
        <taxon>Insecta</taxon>
        <taxon>Pterygota</taxon>
        <taxon>Neoptera</taxon>
        <taxon>Endopterygota</taxon>
        <taxon>Lepidoptera</taxon>
        <taxon>Glossata</taxon>
        <taxon>Ditrysia</taxon>
        <taxon>Yponomeutoidea</taxon>
        <taxon>Plutellidae</taxon>
        <taxon>Plutella</taxon>
    </lineage>
</organism>
<evidence type="ECO:0000313" key="1">
    <source>
        <dbReference type="EMBL" id="CAG9130945.1"/>
    </source>
</evidence>
<sequence length="145" mass="16169">MVIPHHNLIKVDFVPVSTVDVEAVVGRRASLPCDIEPDTKEDRVYMVLWFRHSGGKPLYRSAIIMASLVVGVAPRNCSMVDIFNHSVSSSSSSAYSSKLLASSKALNWMRSTAFFIQLLHGPRHEVSRQGSKYYSVKDLIYRAAI</sequence>
<dbReference type="InterPro" id="IPR013783">
    <property type="entry name" value="Ig-like_fold"/>
</dbReference>
<dbReference type="EMBL" id="CAJHNJ030000043">
    <property type="protein sequence ID" value="CAG9130945.1"/>
    <property type="molecule type" value="Genomic_DNA"/>
</dbReference>
<comment type="caution">
    <text evidence="1">The sequence shown here is derived from an EMBL/GenBank/DDBJ whole genome shotgun (WGS) entry which is preliminary data.</text>
</comment>
<dbReference type="AlphaFoldDB" id="A0A8S4FV93"/>